<reference evidence="2 3" key="1">
    <citation type="submission" date="2021-02" db="EMBL/GenBank/DDBJ databases">
        <authorList>
            <person name="Vanwijnsberghe S."/>
        </authorList>
    </citation>
    <scope>NUCLEOTIDE SEQUENCE [LARGE SCALE GENOMIC DNA]</scope>
    <source>
        <strain evidence="2 3">LMG 31837</strain>
    </source>
</reference>
<dbReference type="EMBL" id="CAJNBK010000007">
    <property type="protein sequence ID" value="CAE6754454.1"/>
    <property type="molecule type" value="Genomic_DNA"/>
</dbReference>
<proteinExistence type="predicted"/>
<accession>A0ABM8RI44</accession>
<organism evidence="2 3">
    <name type="scientific">Paraburkholderia haematera</name>
    <dbReference type="NCBI Taxonomy" id="2793077"/>
    <lineage>
        <taxon>Bacteria</taxon>
        <taxon>Pseudomonadati</taxon>
        <taxon>Pseudomonadota</taxon>
        <taxon>Betaproteobacteria</taxon>
        <taxon>Burkholderiales</taxon>
        <taxon>Burkholderiaceae</taxon>
        <taxon>Paraburkholderia</taxon>
    </lineage>
</organism>
<feature type="compositionally biased region" description="Basic and acidic residues" evidence="1">
    <location>
        <begin position="31"/>
        <end position="46"/>
    </location>
</feature>
<evidence type="ECO:0000313" key="2">
    <source>
        <dbReference type="EMBL" id="CAE6754454.1"/>
    </source>
</evidence>
<gene>
    <name evidence="2" type="ORF">R69888_03116</name>
</gene>
<dbReference type="Proteomes" id="UP000672526">
    <property type="component" value="Unassembled WGS sequence"/>
</dbReference>
<keyword evidence="3" id="KW-1185">Reference proteome</keyword>
<evidence type="ECO:0000313" key="3">
    <source>
        <dbReference type="Proteomes" id="UP000672526"/>
    </source>
</evidence>
<comment type="caution">
    <text evidence="2">The sequence shown here is derived from an EMBL/GenBank/DDBJ whole genome shotgun (WGS) entry which is preliminary data.</text>
</comment>
<evidence type="ECO:0000256" key="1">
    <source>
        <dbReference type="SAM" id="MobiDB-lite"/>
    </source>
</evidence>
<protein>
    <submittedName>
        <fullName evidence="2">Uncharacterized protein</fullName>
    </submittedName>
</protein>
<feature type="region of interest" description="Disordered" evidence="1">
    <location>
        <begin position="31"/>
        <end position="56"/>
    </location>
</feature>
<dbReference type="RefSeq" id="WP_211612079.1">
    <property type="nucleotide sequence ID" value="NZ_CAJNBK010000007.1"/>
</dbReference>
<name>A0ABM8RI44_9BURK</name>
<sequence>MYVYIESERVQGDDGFTRVNYTVGFYDPSGEWRPESDHGSPQEAARRVAWLNGKPA</sequence>